<keyword evidence="11" id="KW-1185">Reference proteome</keyword>
<evidence type="ECO:0000313" key="11">
    <source>
        <dbReference type="Proteomes" id="UP001557465"/>
    </source>
</evidence>
<evidence type="ECO:0000256" key="6">
    <source>
        <dbReference type="ARBA" id="ARBA00022927"/>
    </source>
</evidence>
<dbReference type="InterPro" id="IPR013686">
    <property type="entry name" value="Polypept-transport_assoc_ShlB"/>
</dbReference>
<keyword evidence="6" id="KW-0653">Protein transport</keyword>
<keyword evidence="5" id="KW-0812">Transmembrane</keyword>
<keyword evidence="3" id="KW-0813">Transport</keyword>
<evidence type="ECO:0000256" key="3">
    <source>
        <dbReference type="ARBA" id="ARBA00022448"/>
    </source>
</evidence>
<evidence type="ECO:0000256" key="4">
    <source>
        <dbReference type="ARBA" id="ARBA00022452"/>
    </source>
</evidence>
<dbReference type="PANTHER" id="PTHR34597">
    <property type="entry name" value="SLR1661 PROTEIN"/>
    <property type="match status" value="1"/>
</dbReference>
<dbReference type="Proteomes" id="UP001557465">
    <property type="component" value="Unassembled WGS sequence"/>
</dbReference>
<comment type="caution">
    <text evidence="10">The sequence shown here is derived from an EMBL/GenBank/DDBJ whole genome shotgun (WGS) entry which is preliminary data.</text>
</comment>
<keyword evidence="7" id="KW-0472">Membrane</keyword>
<feature type="domain" description="POTRA" evidence="9">
    <location>
        <begin position="73"/>
        <end position="149"/>
    </location>
</feature>
<gene>
    <name evidence="10" type="ORF">AB4874_04080</name>
</gene>
<dbReference type="InterPro" id="IPR005565">
    <property type="entry name" value="Hemolysn_activator_HlyB_C"/>
</dbReference>
<keyword evidence="8" id="KW-0998">Cell outer membrane</keyword>
<dbReference type="RefSeq" id="WP_368391038.1">
    <property type="nucleotide sequence ID" value="NZ_JBFRYC010000002.1"/>
</dbReference>
<proteinExistence type="inferred from homology"/>
<evidence type="ECO:0000259" key="9">
    <source>
        <dbReference type="PROSITE" id="PS51779"/>
    </source>
</evidence>
<dbReference type="EMBL" id="JBFRYC010000002">
    <property type="protein sequence ID" value="MEX1660829.1"/>
    <property type="molecule type" value="Genomic_DNA"/>
</dbReference>
<dbReference type="PROSITE" id="PS51779">
    <property type="entry name" value="POTRA"/>
    <property type="match status" value="1"/>
</dbReference>
<sequence length="544" mass="57900">MVDFGAAGLIGSLALMQSVAAVEAQAINPATTIEQQNERRVQALSATTPLSGPVVISPAAARGQMVPPGGPTVLLSKVEFTPGSDFLTQADLDPILVKYVGKRVDFSQIQHLVQDVNDLYTRMGIVTASAVLPPQTLDRGLLKVQLVEGKLATVAVNGAQQVPADFILQRVQLTRGENTVDVPAAAKDITRFNKVYDAQLRMSLQPGADFGTTDVALQLIEPQKNQLSFFVDNQGVPSTGKTELGIFYHRYSLLTPDDNFLAYGTHAEGSDSGTLSYDAPITPMGTRLGLTFSRSKINVISGPTQPLNISGRSGSLGATLNQPLYISPTWSLFAIGGASYGTSKSFSNATPLVDSTTKEYSLTLNASYNKDRLAFSISPQVSRALTNDHLAPLKRNISLFTGSFNGSYQFKNGIVLITNGAWQYTDTKLVPGDLLFQVGGPTTVRGFPSDASSGDSGYYAQFELHKSLDIKGLAKGLDVYGFVDAGSVYSTFPKSVFFASAGAGLAYPLTPNAKLEVGVGFPLRQVVANQSPATVYTRLTVAAF</sequence>
<dbReference type="PANTHER" id="PTHR34597:SF1">
    <property type="entry name" value="HEME_HEMOPEXIN TRANSPORTER PROTEIN HUXB"/>
    <property type="match status" value="1"/>
</dbReference>
<dbReference type="Pfam" id="PF03865">
    <property type="entry name" value="ShlB"/>
    <property type="match status" value="1"/>
</dbReference>
<evidence type="ECO:0000313" key="10">
    <source>
        <dbReference type="EMBL" id="MEX1660829.1"/>
    </source>
</evidence>
<reference evidence="10 11" key="1">
    <citation type="journal article" date="2011" name="Int. J. Syst. Evol. Microbiol.">
        <title>Zhongshania antarctica gen. nov., sp. nov. and Zhongshania guokunii sp. nov., gammaproteobacteria respectively isolated from coastal attached (fast) ice and surface seawater of the Antarctic.</title>
        <authorList>
            <person name="Li H.J."/>
            <person name="Zhang X.Y."/>
            <person name="Chen C.X."/>
            <person name="Zhang Y.J."/>
            <person name="Gao Z.M."/>
            <person name="Yu Y."/>
            <person name="Chen X.L."/>
            <person name="Chen B."/>
            <person name="Zhang Y.Z."/>
        </authorList>
    </citation>
    <scope>NUCLEOTIDE SEQUENCE [LARGE SCALE GENOMIC DNA]</scope>
    <source>
        <strain evidence="10 11">15-R06ZXC-3</strain>
    </source>
</reference>
<evidence type="ECO:0000256" key="8">
    <source>
        <dbReference type="ARBA" id="ARBA00023237"/>
    </source>
</evidence>
<comment type="subcellular location">
    <subcellularLocation>
        <location evidence="1">Cell outer membrane</location>
    </subcellularLocation>
</comment>
<protein>
    <submittedName>
        <fullName evidence="10">ShlB/FhaC/HecB family hemolysin secretion/activation protein</fullName>
    </submittedName>
</protein>
<evidence type="ECO:0000256" key="2">
    <source>
        <dbReference type="ARBA" id="ARBA00009055"/>
    </source>
</evidence>
<dbReference type="Gene3D" id="3.10.20.310">
    <property type="entry name" value="membrane protein fhac"/>
    <property type="match status" value="1"/>
</dbReference>
<name>A0ABV3TH01_9RHOB</name>
<dbReference type="InterPro" id="IPR051544">
    <property type="entry name" value="TPS_OM_transporter"/>
</dbReference>
<evidence type="ECO:0000256" key="1">
    <source>
        <dbReference type="ARBA" id="ARBA00004442"/>
    </source>
</evidence>
<comment type="similarity">
    <text evidence="2">Belongs to the TPS (TC 1.B.20) family.</text>
</comment>
<evidence type="ECO:0000256" key="7">
    <source>
        <dbReference type="ARBA" id="ARBA00023136"/>
    </source>
</evidence>
<keyword evidence="4" id="KW-1134">Transmembrane beta strand</keyword>
<dbReference type="InterPro" id="IPR034746">
    <property type="entry name" value="POTRA"/>
</dbReference>
<dbReference type="Gene3D" id="2.40.160.50">
    <property type="entry name" value="membrane protein fhac: a member of the omp85/tpsb transporter family"/>
    <property type="match status" value="1"/>
</dbReference>
<dbReference type="Pfam" id="PF08479">
    <property type="entry name" value="POTRA_2"/>
    <property type="match status" value="1"/>
</dbReference>
<evidence type="ECO:0000256" key="5">
    <source>
        <dbReference type="ARBA" id="ARBA00022692"/>
    </source>
</evidence>
<organism evidence="10 11">
    <name type="scientific">Thioclava arctica</name>
    <dbReference type="NCBI Taxonomy" id="3238301"/>
    <lineage>
        <taxon>Bacteria</taxon>
        <taxon>Pseudomonadati</taxon>
        <taxon>Pseudomonadota</taxon>
        <taxon>Alphaproteobacteria</taxon>
        <taxon>Rhodobacterales</taxon>
        <taxon>Paracoccaceae</taxon>
        <taxon>Thioclava</taxon>
    </lineage>
</organism>
<accession>A0ABV3TH01</accession>